<gene>
    <name evidence="2" type="ORF">PILCRDRAFT_602633</name>
</gene>
<name>A0A0C3AVQ1_PILCF</name>
<keyword evidence="1" id="KW-0812">Transmembrane</keyword>
<keyword evidence="1" id="KW-0472">Membrane</keyword>
<evidence type="ECO:0000313" key="3">
    <source>
        <dbReference type="Proteomes" id="UP000054166"/>
    </source>
</evidence>
<feature type="transmembrane region" description="Helical" evidence="1">
    <location>
        <begin position="7"/>
        <end position="24"/>
    </location>
</feature>
<dbReference type="HOGENOM" id="CLU_2386970_0_0_1"/>
<organism evidence="2 3">
    <name type="scientific">Piloderma croceum (strain F 1598)</name>
    <dbReference type="NCBI Taxonomy" id="765440"/>
    <lineage>
        <taxon>Eukaryota</taxon>
        <taxon>Fungi</taxon>
        <taxon>Dikarya</taxon>
        <taxon>Basidiomycota</taxon>
        <taxon>Agaricomycotina</taxon>
        <taxon>Agaricomycetes</taxon>
        <taxon>Agaricomycetidae</taxon>
        <taxon>Atheliales</taxon>
        <taxon>Atheliaceae</taxon>
        <taxon>Piloderma</taxon>
    </lineage>
</organism>
<proteinExistence type="predicted"/>
<sequence length="94" mass="10817">MEHGAYAWAPCSYIYATALLIYLYRWSPLPREELYDTYLNGVYKADTNDCIYWPAVSLLFVIFALGALFDPARPPFRSNHKNITSCRVCLLSTL</sequence>
<feature type="transmembrane region" description="Helical" evidence="1">
    <location>
        <begin position="51"/>
        <end position="69"/>
    </location>
</feature>
<dbReference type="Proteomes" id="UP000054166">
    <property type="component" value="Unassembled WGS sequence"/>
</dbReference>
<evidence type="ECO:0000313" key="2">
    <source>
        <dbReference type="EMBL" id="KIM78063.1"/>
    </source>
</evidence>
<keyword evidence="1" id="KW-1133">Transmembrane helix</keyword>
<dbReference type="InParanoid" id="A0A0C3AVQ1"/>
<reference evidence="3" key="2">
    <citation type="submission" date="2015-01" db="EMBL/GenBank/DDBJ databases">
        <title>Evolutionary Origins and Diversification of the Mycorrhizal Mutualists.</title>
        <authorList>
            <consortium name="DOE Joint Genome Institute"/>
            <consortium name="Mycorrhizal Genomics Consortium"/>
            <person name="Kohler A."/>
            <person name="Kuo A."/>
            <person name="Nagy L.G."/>
            <person name="Floudas D."/>
            <person name="Copeland A."/>
            <person name="Barry K.W."/>
            <person name="Cichocki N."/>
            <person name="Veneault-Fourrey C."/>
            <person name="LaButti K."/>
            <person name="Lindquist E.A."/>
            <person name="Lipzen A."/>
            <person name="Lundell T."/>
            <person name="Morin E."/>
            <person name="Murat C."/>
            <person name="Riley R."/>
            <person name="Ohm R."/>
            <person name="Sun H."/>
            <person name="Tunlid A."/>
            <person name="Henrissat B."/>
            <person name="Grigoriev I.V."/>
            <person name="Hibbett D.S."/>
            <person name="Martin F."/>
        </authorList>
    </citation>
    <scope>NUCLEOTIDE SEQUENCE [LARGE SCALE GENOMIC DNA]</scope>
    <source>
        <strain evidence="3">F 1598</strain>
    </source>
</reference>
<dbReference type="AlphaFoldDB" id="A0A0C3AVQ1"/>
<keyword evidence="3" id="KW-1185">Reference proteome</keyword>
<evidence type="ECO:0000256" key="1">
    <source>
        <dbReference type="SAM" id="Phobius"/>
    </source>
</evidence>
<reference evidence="2 3" key="1">
    <citation type="submission" date="2014-04" db="EMBL/GenBank/DDBJ databases">
        <authorList>
            <consortium name="DOE Joint Genome Institute"/>
            <person name="Kuo A."/>
            <person name="Tarkka M."/>
            <person name="Buscot F."/>
            <person name="Kohler A."/>
            <person name="Nagy L.G."/>
            <person name="Floudas D."/>
            <person name="Copeland A."/>
            <person name="Barry K.W."/>
            <person name="Cichocki N."/>
            <person name="Veneault-Fourrey C."/>
            <person name="LaButti K."/>
            <person name="Lindquist E.A."/>
            <person name="Lipzen A."/>
            <person name="Lundell T."/>
            <person name="Morin E."/>
            <person name="Murat C."/>
            <person name="Sun H."/>
            <person name="Tunlid A."/>
            <person name="Henrissat B."/>
            <person name="Grigoriev I.V."/>
            <person name="Hibbett D.S."/>
            <person name="Martin F."/>
            <person name="Nordberg H.P."/>
            <person name="Cantor M.N."/>
            <person name="Hua S.X."/>
        </authorList>
    </citation>
    <scope>NUCLEOTIDE SEQUENCE [LARGE SCALE GENOMIC DNA]</scope>
    <source>
        <strain evidence="2 3">F 1598</strain>
    </source>
</reference>
<accession>A0A0C3AVQ1</accession>
<protein>
    <submittedName>
        <fullName evidence="2">Uncharacterized protein</fullName>
    </submittedName>
</protein>
<dbReference type="EMBL" id="KN833019">
    <property type="protein sequence ID" value="KIM78063.1"/>
    <property type="molecule type" value="Genomic_DNA"/>
</dbReference>